<accession>A0A8S0G534</accession>
<proteinExistence type="predicted"/>
<name>A0A8S0G534_ECOLX</name>
<dbReference type="Proteomes" id="UP000467488">
    <property type="component" value="Chromosome"/>
</dbReference>
<evidence type="ECO:0000313" key="2">
    <source>
        <dbReference type="Proteomes" id="UP000467488"/>
    </source>
</evidence>
<protein>
    <submittedName>
        <fullName evidence="1">Uncharacterized protein</fullName>
    </submittedName>
</protein>
<organism evidence="1 2">
    <name type="scientific">Escherichia coli</name>
    <dbReference type="NCBI Taxonomy" id="562"/>
    <lineage>
        <taxon>Bacteria</taxon>
        <taxon>Pseudomonadati</taxon>
        <taxon>Pseudomonadota</taxon>
        <taxon>Gammaproteobacteria</taxon>
        <taxon>Enterobacterales</taxon>
        <taxon>Enterobacteriaceae</taxon>
        <taxon>Escherichia</taxon>
    </lineage>
</organism>
<reference evidence="1 2" key="1">
    <citation type="submission" date="2020-01" db="EMBL/GenBank/DDBJ databases">
        <title>Dynamics of blaIMP-6 dissemination in carbapenem resistant Enterobacteriacea isolated from regional surveillance in Osaka, Japan.</title>
        <authorList>
            <person name="Abe R."/>
            <person name="Akeda Y."/>
            <person name="Sugawara Y."/>
            <person name="Yamamoto N."/>
            <person name="Tomono K."/>
            <person name="Takeuchi D."/>
            <person name="Kawahara R."/>
            <person name="Hamada S."/>
        </authorList>
    </citation>
    <scope>NUCLEOTIDE SEQUENCE [LARGE SCALE GENOMIC DNA]</scope>
    <source>
        <strain evidence="1 2">E300</strain>
    </source>
</reference>
<dbReference type="AlphaFoldDB" id="A0A8S0G534"/>
<sequence>MYASAPAAVTQPQMISARRNEWVVSTIKPVMIGAKEAQMKLAKFWILPTDAVMREATATWIKPQQDVPAK</sequence>
<gene>
    <name evidence="1" type="ORF">EIMP300_83830</name>
</gene>
<dbReference type="EMBL" id="AP022360">
    <property type="protein sequence ID" value="BBU86983.1"/>
    <property type="molecule type" value="Genomic_DNA"/>
</dbReference>
<evidence type="ECO:0000313" key="1">
    <source>
        <dbReference type="EMBL" id="BBU86983.1"/>
    </source>
</evidence>